<dbReference type="GO" id="GO:0046872">
    <property type="term" value="F:metal ion binding"/>
    <property type="evidence" value="ECO:0007669"/>
    <property type="project" value="UniProtKB-KW"/>
</dbReference>
<keyword evidence="13" id="KW-1185">Reference proteome</keyword>
<reference evidence="12 13" key="1">
    <citation type="journal article" date="2005" name="Nucleic Acids Res.">
        <title>Genomic blueprint of Hahella chejuensis, a marine microbe producing an algicidal agent.</title>
        <authorList>
            <person name="Jeong H."/>
            <person name="Yim J.H."/>
            <person name="Lee C."/>
            <person name="Choi S.-H."/>
            <person name="Park Y.K."/>
            <person name="Yoon S.H."/>
            <person name="Hur C.-G."/>
            <person name="Kang H.-Y."/>
            <person name="Kim D."/>
            <person name="Lee H.H."/>
            <person name="Park K.H."/>
            <person name="Park S.-H."/>
            <person name="Park H.-S."/>
            <person name="Lee H.K."/>
            <person name="Oh T.K."/>
            <person name="Kim J.F."/>
        </authorList>
    </citation>
    <scope>NUCLEOTIDE SEQUENCE [LARGE SCALE GENOMIC DNA]</scope>
    <source>
        <strain evidence="12 13">KCTC 2396</strain>
    </source>
</reference>
<organism evidence="12 13">
    <name type="scientific">Hahella chejuensis (strain KCTC 2396)</name>
    <dbReference type="NCBI Taxonomy" id="349521"/>
    <lineage>
        <taxon>Bacteria</taxon>
        <taxon>Pseudomonadati</taxon>
        <taxon>Pseudomonadota</taxon>
        <taxon>Gammaproteobacteria</taxon>
        <taxon>Oceanospirillales</taxon>
        <taxon>Hahellaceae</taxon>
        <taxon>Hahella</taxon>
    </lineage>
</organism>
<dbReference type="InterPro" id="IPR014883">
    <property type="entry name" value="VRR_NUC"/>
</dbReference>
<dbReference type="HOGENOM" id="CLU_036183_0_0_6"/>
<evidence type="ECO:0000256" key="4">
    <source>
        <dbReference type="ARBA" id="ARBA00005533"/>
    </source>
</evidence>
<keyword evidence="6" id="KW-0540">Nuclease</keyword>
<keyword evidence="8" id="KW-0378">Hydrolase</keyword>
<sequence length="554" mass="63697">MSDQIAIHTAAASETAQTTPLQPFYYLDNFHTLLNCVEAQYANLLSAEESAYIRGFRKLSRTQQALLVRLYGRKGPLFRCDKLAYAEIPHLNDDLDVLASAGWIEFNPDAEASTLLALLTKEEIRQGWRADAPRSSKRDMLLENLELACADIYQHDAYRFLQLNHTELVLLFRLLFFGNLYQDLTTFVTSDLGVIRYETYQLDPEHRLFATREDIDRIKQLVALADEYASLESLSSQICADIIAKTPAPGDNAALRRRHDRFCNKIARDLERLQDLDLAYQVYQRTEAPPSRERRARILFKQEKYAEARDLCAAIIDAPHTEAELIFAEQFRDKCIKVLGHTMPRSKPFRPAQRSLTIAAHPELRVEELVRQEVATEGGVCAYVENWLFNAVFGLTFWPAVFAPVAGAFSHPYQHRPHDLYDAGFTKKRSVLIQTAFALIDSEEWVNVVIGRWREKFGLSNPFVGWPEAGEDCISLALERIPREHWRAVFQRMLRDLRENGSGFPDLIHFPEQGGYELLEVKSPTDSLQPNQKRWMATFEKNDIPYQLVQVTWL</sequence>
<dbReference type="AlphaFoldDB" id="Q2SNJ9"/>
<evidence type="ECO:0000256" key="1">
    <source>
        <dbReference type="ARBA" id="ARBA00000983"/>
    </source>
</evidence>
<keyword evidence="10" id="KW-0464">Manganese</keyword>
<dbReference type="EMBL" id="CP000155">
    <property type="protein sequence ID" value="ABC27775.1"/>
    <property type="molecule type" value="Genomic_DNA"/>
</dbReference>
<dbReference type="Proteomes" id="UP000000238">
    <property type="component" value="Chromosome"/>
</dbReference>
<evidence type="ECO:0000256" key="5">
    <source>
        <dbReference type="ARBA" id="ARBA00012029"/>
    </source>
</evidence>
<evidence type="ECO:0000313" key="13">
    <source>
        <dbReference type="Proteomes" id="UP000000238"/>
    </source>
</evidence>
<dbReference type="OrthoDB" id="9803913at2"/>
<evidence type="ECO:0000256" key="6">
    <source>
        <dbReference type="ARBA" id="ARBA00022722"/>
    </source>
</evidence>
<dbReference type="EC" id="3.1.4.1" evidence="5"/>
<dbReference type="InterPro" id="IPR033315">
    <property type="entry name" value="Fan1-like"/>
</dbReference>
<dbReference type="PANTHER" id="PTHR15749">
    <property type="entry name" value="FANCONI-ASSOCIATED NUCLEASE 1"/>
    <property type="match status" value="1"/>
</dbReference>
<comment type="similarity">
    <text evidence="4">Belongs to the FAN1 family.</text>
</comment>
<dbReference type="GO" id="GO:0004528">
    <property type="term" value="F:phosphodiesterase I activity"/>
    <property type="evidence" value="ECO:0007669"/>
    <property type="project" value="UniProtKB-EC"/>
</dbReference>
<dbReference type="eggNOG" id="COG2176">
    <property type="taxonomic scope" value="Bacteria"/>
</dbReference>
<accession>Q2SNJ9</accession>
<gene>
    <name evidence="12" type="ordered locus">HCH_00883</name>
</gene>
<comment type="catalytic activity">
    <reaction evidence="1">
        <text>Hydrolytically removes 5'-nucleotides successively from the 3'-hydroxy termini of 3'-hydroxy-terminated oligonucleotides.</text>
        <dbReference type="EC" id="3.1.4.1"/>
    </reaction>
</comment>
<comment type="cofactor">
    <cofactor evidence="3">
        <name>Mg(2+)</name>
        <dbReference type="ChEBI" id="CHEBI:18420"/>
    </cofactor>
</comment>
<evidence type="ECO:0000256" key="10">
    <source>
        <dbReference type="ARBA" id="ARBA00023211"/>
    </source>
</evidence>
<dbReference type="GO" id="GO:0003676">
    <property type="term" value="F:nucleic acid binding"/>
    <property type="evidence" value="ECO:0007669"/>
    <property type="project" value="InterPro"/>
</dbReference>
<comment type="cofactor">
    <cofactor evidence="2">
        <name>Mn(2+)</name>
        <dbReference type="ChEBI" id="CHEBI:29035"/>
    </cofactor>
</comment>
<dbReference type="PANTHER" id="PTHR15749:SF4">
    <property type="entry name" value="FANCONI-ASSOCIATED NUCLEASE 1"/>
    <property type="match status" value="1"/>
</dbReference>
<evidence type="ECO:0000313" key="12">
    <source>
        <dbReference type="EMBL" id="ABC27775.1"/>
    </source>
</evidence>
<dbReference type="RefSeq" id="WP_011394850.1">
    <property type="nucleotide sequence ID" value="NC_007645.1"/>
</dbReference>
<evidence type="ECO:0000259" key="11">
    <source>
        <dbReference type="SMART" id="SM00990"/>
    </source>
</evidence>
<dbReference type="InterPro" id="IPR049125">
    <property type="entry name" value="FAN1-like_WH"/>
</dbReference>
<dbReference type="InterPro" id="IPR011856">
    <property type="entry name" value="tRNA_endonuc-like_dom_sf"/>
</dbReference>
<dbReference type="Gene3D" id="3.40.1350.10">
    <property type="match status" value="1"/>
</dbReference>
<feature type="domain" description="VRR-NUC" evidence="11">
    <location>
        <begin position="440"/>
        <end position="553"/>
    </location>
</feature>
<protein>
    <recommendedName>
        <fullName evidence="5">phosphodiesterase I</fullName>
        <ecNumber evidence="5">3.1.4.1</ecNumber>
    </recommendedName>
</protein>
<keyword evidence="9" id="KW-0460">Magnesium</keyword>
<evidence type="ECO:0000256" key="7">
    <source>
        <dbReference type="ARBA" id="ARBA00022723"/>
    </source>
</evidence>
<evidence type="ECO:0000256" key="8">
    <source>
        <dbReference type="ARBA" id="ARBA00022801"/>
    </source>
</evidence>
<dbReference type="STRING" id="349521.HCH_00883"/>
<dbReference type="Pfam" id="PF21315">
    <property type="entry name" value="FAN1_HTH"/>
    <property type="match status" value="1"/>
</dbReference>
<dbReference type="GO" id="GO:0036297">
    <property type="term" value="P:interstrand cross-link repair"/>
    <property type="evidence" value="ECO:0007669"/>
    <property type="project" value="InterPro"/>
</dbReference>
<proteinExistence type="inferred from homology"/>
<evidence type="ECO:0000256" key="9">
    <source>
        <dbReference type="ARBA" id="ARBA00022842"/>
    </source>
</evidence>
<evidence type="ECO:0000256" key="3">
    <source>
        <dbReference type="ARBA" id="ARBA00001946"/>
    </source>
</evidence>
<keyword evidence="7" id="KW-0479">Metal-binding</keyword>
<dbReference type="SMART" id="SM00990">
    <property type="entry name" value="VRR_NUC"/>
    <property type="match status" value="1"/>
</dbReference>
<dbReference type="Pfam" id="PF08774">
    <property type="entry name" value="VRR_NUC"/>
    <property type="match status" value="1"/>
</dbReference>
<dbReference type="KEGG" id="hch:HCH_00883"/>
<name>Q2SNJ9_HAHCH</name>
<evidence type="ECO:0000256" key="2">
    <source>
        <dbReference type="ARBA" id="ARBA00001936"/>
    </source>
</evidence>